<accession>A0A6M1SKJ1</accession>
<reference evidence="11 12" key="1">
    <citation type="submission" date="2020-02" db="EMBL/GenBank/DDBJ databases">
        <title>Balneolaceae bacterium YR4-1, complete genome.</title>
        <authorList>
            <person name="Li Y."/>
            <person name="Wu S."/>
        </authorList>
    </citation>
    <scope>NUCLEOTIDE SEQUENCE [LARGE SCALE GENOMIC DNA]</scope>
    <source>
        <strain evidence="11 12">YR4-1</strain>
    </source>
</reference>
<dbReference type="InterPro" id="IPR005861">
    <property type="entry name" value="HisP_aminotrans"/>
</dbReference>
<proteinExistence type="inferred from homology"/>
<dbReference type="PROSITE" id="PS00599">
    <property type="entry name" value="AA_TRANSFER_CLASS_2"/>
    <property type="match status" value="1"/>
</dbReference>
<evidence type="ECO:0000256" key="4">
    <source>
        <dbReference type="ARBA" id="ARBA00011738"/>
    </source>
</evidence>
<evidence type="ECO:0000256" key="9">
    <source>
        <dbReference type="HAMAP-Rule" id="MF_01023"/>
    </source>
</evidence>
<dbReference type="PANTHER" id="PTHR43643">
    <property type="entry name" value="HISTIDINOL-PHOSPHATE AMINOTRANSFERASE 2"/>
    <property type="match status" value="1"/>
</dbReference>
<dbReference type="Gene3D" id="3.90.1150.10">
    <property type="entry name" value="Aspartate Aminotransferase, domain 1"/>
    <property type="match status" value="1"/>
</dbReference>
<organism evidence="11 12">
    <name type="scientific">Halalkalibaculum roseum</name>
    <dbReference type="NCBI Taxonomy" id="2709311"/>
    <lineage>
        <taxon>Bacteria</taxon>
        <taxon>Pseudomonadati</taxon>
        <taxon>Balneolota</taxon>
        <taxon>Balneolia</taxon>
        <taxon>Balneolales</taxon>
        <taxon>Balneolaceae</taxon>
        <taxon>Halalkalibaculum</taxon>
    </lineage>
</organism>
<comment type="catalytic activity">
    <reaction evidence="8 9">
        <text>L-histidinol phosphate + 2-oxoglutarate = 3-(imidazol-4-yl)-2-oxopropyl phosphate + L-glutamate</text>
        <dbReference type="Rhea" id="RHEA:23744"/>
        <dbReference type="ChEBI" id="CHEBI:16810"/>
        <dbReference type="ChEBI" id="CHEBI:29985"/>
        <dbReference type="ChEBI" id="CHEBI:57766"/>
        <dbReference type="ChEBI" id="CHEBI:57980"/>
        <dbReference type="EC" id="2.6.1.9"/>
    </reaction>
</comment>
<dbReference type="AlphaFoldDB" id="A0A6M1SKJ1"/>
<evidence type="ECO:0000256" key="6">
    <source>
        <dbReference type="ARBA" id="ARBA00022679"/>
    </source>
</evidence>
<dbReference type="GO" id="GO:0000105">
    <property type="term" value="P:L-histidine biosynthetic process"/>
    <property type="evidence" value="ECO:0007669"/>
    <property type="project" value="UniProtKB-UniRule"/>
</dbReference>
<dbReference type="InterPro" id="IPR015424">
    <property type="entry name" value="PyrdxlP-dep_Trfase"/>
</dbReference>
<dbReference type="GO" id="GO:0030170">
    <property type="term" value="F:pyridoxal phosphate binding"/>
    <property type="evidence" value="ECO:0007669"/>
    <property type="project" value="InterPro"/>
</dbReference>
<dbReference type="Proteomes" id="UP000473278">
    <property type="component" value="Unassembled WGS sequence"/>
</dbReference>
<evidence type="ECO:0000256" key="2">
    <source>
        <dbReference type="ARBA" id="ARBA00005011"/>
    </source>
</evidence>
<evidence type="ECO:0000256" key="1">
    <source>
        <dbReference type="ARBA" id="ARBA00001933"/>
    </source>
</evidence>
<feature type="modified residue" description="N6-(pyridoxal phosphate)lysine" evidence="9">
    <location>
        <position position="229"/>
    </location>
</feature>
<dbReference type="RefSeq" id="WP_165139566.1">
    <property type="nucleotide sequence ID" value="NZ_JAALLT010000002.1"/>
</dbReference>
<keyword evidence="7 9" id="KW-0663">Pyridoxal phosphate</keyword>
<evidence type="ECO:0000256" key="5">
    <source>
        <dbReference type="ARBA" id="ARBA00022576"/>
    </source>
</evidence>
<keyword evidence="9" id="KW-0028">Amino-acid biosynthesis</keyword>
<evidence type="ECO:0000256" key="3">
    <source>
        <dbReference type="ARBA" id="ARBA00007970"/>
    </source>
</evidence>
<comment type="similarity">
    <text evidence="3 9">Belongs to the class-II pyridoxal-phosphate-dependent aminotransferase family. Histidinol-phosphate aminotransferase subfamily.</text>
</comment>
<dbReference type="GO" id="GO:0004400">
    <property type="term" value="F:histidinol-phosphate transaminase activity"/>
    <property type="evidence" value="ECO:0007669"/>
    <property type="project" value="UniProtKB-UniRule"/>
</dbReference>
<gene>
    <name evidence="9 11" type="primary">hisC</name>
    <name evidence="11" type="ORF">G3570_04200</name>
</gene>
<dbReference type="Gene3D" id="3.40.640.10">
    <property type="entry name" value="Type I PLP-dependent aspartate aminotransferase-like (Major domain)"/>
    <property type="match status" value="1"/>
</dbReference>
<dbReference type="Pfam" id="PF00155">
    <property type="entry name" value="Aminotran_1_2"/>
    <property type="match status" value="1"/>
</dbReference>
<dbReference type="PANTHER" id="PTHR43643:SF3">
    <property type="entry name" value="HISTIDINOL-PHOSPHATE AMINOTRANSFERASE"/>
    <property type="match status" value="1"/>
</dbReference>
<comment type="subunit">
    <text evidence="4 9">Homodimer.</text>
</comment>
<dbReference type="UniPathway" id="UPA00031">
    <property type="reaction ID" value="UER00012"/>
</dbReference>
<feature type="domain" description="Aminotransferase class I/classII large" evidence="10">
    <location>
        <begin position="40"/>
        <end position="360"/>
    </location>
</feature>
<dbReference type="InterPro" id="IPR015422">
    <property type="entry name" value="PyrdxlP-dep_Trfase_small"/>
</dbReference>
<comment type="pathway">
    <text evidence="2 9">Amino-acid biosynthesis; L-histidine biosynthesis; L-histidine from 5-phospho-alpha-D-ribose 1-diphosphate: step 7/9.</text>
</comment>
<evidence type="ECO:0000256" key="7">
    <source>
        <dbReference type="ARBA" id="ARBA00022898"/>
    </source>
</evidence>
<name>A0A6M1SKJ1_9BACT</name>
<evidence type="ECO:0000313" key="11">
    <source>
        <dbReference type="EMBL" id="NGP75821.1"/>
    </source>
</evidence>
<comment type="caution">
    <text evidence="11">The sequence shown here is derived from an EMBL/GenBank/DDBJ whole genome shotgun (WGS) entry which is preliminary data.</text>
</comment>
<dbReference type="CDD" id="cd00609">
    <property type="entry name" value="AAT_like"/>
    <property type="match status" value="1"/>
</dbReference>
<dbReference type="InterPro" id="IPR004839">
    <property type="entry name" value="Aminotransferase_I/II_large"/>
</dbReference>
<dbReference type="EMBL" id="JAALLT010000002">
    <property type="protein sequence ID" value="NGP75821.1"/>
    <property type="molecule type" value="Genomic_DNA"/>
</dbReference>
<dbReference type="NCBIfam" id="TIGR01141">
    <property type="entry name" value="hisC"/>
    <property type="match status" value="1"/>
</dbReference>
<evidence type="ECO:0000313" key="12">
    <source>
        <dbReference type="Proteomes" id="UP000473278"/>
    </source>
</evidence>
<keyword evidence="12" id="KW-1185">Reference proteome</keyword>
<evidence type="ECO:0000259" key="10">
    <source>
        <dbReference type="Pfam" id="PF00155"/>
    </source>
</evidence>
<dbReference type="EC" id="2.6.1.9" evidence="9"/>
<dbReference type="SUPFAM" id="SSF53383">
    <property type="entry name" value="PLP-dependent transferases"/>
    <property type="match status" value="1"/>
</dbReference>
<dbReference type="HAMAP" id="MF_01023">
    <property type="entry name" value="HisC_aminotrans_2"/>
    <property type="match status" value="1"/>
</dbReference>
<dbReference type="InterPro" id="IPR050106">
    <property type="entry name" value="HistidinolP_aminotransfase"/>
</dbReference>
<sequence>MFKRSERILVPENIREMSPYVAGKTIAEVEEAYHPDRISKLASNENRLGCSPHVLNAVKEAMDEIQDYPDPASLKLRTMLADKYGVSTENIIVAAGSESVIANLCRTFFLDHEEAITCSATFVGFFVQANVRGISLKKIDPSEAYRFDLDAMADVIDENTKMIYIANPNNPTGTYITKTEFEEFMSRVPDDVLVIMDEAYYEYASEVDDYPDSLDYKFDNVITLRTFSKAYGLAGFRIGYGIAHKDLISNMMKTKLTFEPTTLAQVAAETALQDEDFLKRSVTMVNKQKERLYEFFEDHDIRYAPSISNSVMMIMDTEDEAIDFTQSMLERGVILRRIHAFGLPHCIRITIGTEQEMDHFTTSAGEVLNL</sequence>
<keyword evidence="5 9" id="KW-0032">Aminotransferase</keyword>
<evidence type="ECO:0000256" key="8">
    <source>
        <dbReference type="ARBA" id="ARBA00047481"/>
    </source>
</evidence>
<dbReference type="InterPro" id="IPR015421">
    <property type="entry name" value="PyrdxlP-dep_Trfase_major"/>
</dbReference>
<comment type="cofactor">
    <cofactor evidence="1 9">
        <name>pyridoxal 5'-phosphate</name>
        <dbReference type="ChEBI" id="CHEBI:597326"/>
    </cofactor>
</comment>
<keyword evidence="6 9" id="KW-0808">Transferase</keyword>
<keyword evidence="9" id="KW-0368">Histidine biosynthesis</keyword>
<protein>
    <recommendedName>
        <fullName evidence="9">Histidinol-phosphate aminotransferase</fullName>
        <ecNumber evidence="9">2.6.1.9</ecNumber>
    </recommendedName>
    <alternativeName>
        <fullName evidence="9">Imidazole acetol-phosphate transaminase</fullName>
    </alternativeName>
</protein>
<dbReference type="InterPro" id="IPR001917">
    <property type="entry name" value="Aminotrans_II_pyridoxalP_BS"/>
</dbReference>